<dbReference type="AlphaFoldDB" id="V6IBA2"/>
<gene>
    <name evidence="1" type="ORF">LEP1GSC062_1940</name>
</gene>
<keyword evidence="2" id="KW-1185">Reference proteome</keyword>
<dbReference type="RefSeq" id="WP_020984785.1">
    <property type="nucleotide sequence ID" value="NZ_AHMT02000051.1"/>
</dbReference>
<accession>V6IBA2</accession>
<name>V6IBA2_9LEPT</name>
<dbReference type="OrthoDB" id="9816036at2"/>
<dbReference type="EMBL" id="AHMT02000051">
    <property type="protein sequence ID" value="EQA61338.1"/>
    <property type="molecule type" value="Genomic_DNA"/>
</dbReference>
<evidence type="ECO:0000313" key="1">
    <source>
        <dbReference type="EMBL" id="EQA61338.1"/>
    </source>
</evidence>
<sequence>MKKIFFAYEGGHSEISDTIKRAIIEFNSHQKTFRALRWEEMDIIGKVLNKSIFKEIEESEWFACDLSYINHNVMFELGYAVGKKKKILIFLNLGIVDAKENYSNSKLLRNIGYLGYTTHKHIQTELQTKSHEKSILLNEMVNLKTLDKDSKDVLYISPQTETQASLELTELLQSKNYSVVFDDSSEVEYQTVSWYINSLNSCKTTIIHLLGHDRVGSHNNNSEASFYAGIAAGLGKKVLILAPSPFKAPIDYEDILLEYENTTECAVKTDDWLRETLHNVPSPNIVNKNDDQIEETLLRLGIGAEVAESEKDDLLNYFIESEAYRKAQTQEISIFVGRKGTGKTALFIRLEKDFDSKIENYNIVLKPESDELLEDVEIVSLFSNERVKRTYYFAIWKFIFYNKLLVSVVSKISGKTKRGEYEISPLERELLEIFEKNRNFTSLNFFGALRELDRGNESLSLVGDPKVIERLFNGLLSNLMALIHAYFRKNKYAKINILADNLDKTWDSRNDLNLQGEMILSLIEYSAKLINELSDKAQSRISGATVILLRKDIFEYILKLSREPDKLVGRHYEINWTSHSKLLRKVVEKRFQYKLNLESSAQVEKVWKDYFDFSNKEDPFNYIKKYVIPRPRDIIYFIIKLFESAINNDSTKVTDNDIDYAIDAYSNFLNNNLIAELKAEFPNIGDIMAEVRKQYYNYYIDYYKFLSLLEEMGMDRMKISALMQSLFTKQYLLGFNETKSGEIIDTYAELSLYLKKRKLFIFKYRISLVLNPNVSFLRSGSMRF</sequence>
<comment type="caution">
    <text evidence="1">The sequence shown here is derived from an EMBL/GenBank/DDBJ whole genome shotgun (WGS) entry which is preliminary data.</text>
</comment>
<dbReference type="InterPro" id="IPR059206">
    <property type="entry name" value="Sll1717-like"/>
</dbReference>
<evidence type="ECO:0000313" key="2">
    <source>
        <dbReference type="Proteomes" id="UP000018747"/>
    </source>
</evidence>
<organism evidence="1 2">
    <name type="scientific">Leptospira alexanderi serovar Manhao 3 str. L 60</name>
    <dbReference type="NCBI Taxonomy" id="1049759"/>
    <lineage>
        <taxon>Bacteria</taxon>
        <taxon>Pseudomonadati</taxon>
        <taxon>Spirochaetota</taxon>
        <taxon>Spirochaetia</taxon>
        <taxon>Leptospirales</taxon>
        <taxon>Leptospiraceae</taxon>
        <taxon>Leptospira</taxon>
    </lineage>
</organism>
<protein>
    <submittedName>
        <fullName evidence="1">Uncharacterized protein</fullName>
    </submittedName>
</protein>
<reference evidence="1" key="1">
    <citation type="submission" date="2013-05" db="EMBL/GenBank/DDBJ databases">
        <authorList>
            <person name="Harkins D.M."/>
            <person name="Durkin A.S."/>
            <person name="Brinkac L.M."/>
            <person name="Haft D.H."/>
            <person name="Selengut J.D."/>
            <person name="Sanka R."/>
            <person name="DePew J."/>
            <person name="Purushe J."/>
            <person name="Hartskeerl R.A."/>
            <person name="Ahmed A."/>
            <person name="van der Linden H."/>
            <person name="Goris M.G.A."/>
            <person name="Vinetz J.M."/>
            <person name="Sutton G.G."/>
            <person name="Nierman W.C."/>
            <person name="Fouts D.E."/>
        </authorList>
    </citation>
    <scope>NUCLEOTIDE SEQUENCE [LARGE SCALE GENOMIC DNA]</scope>
    <source>
        <strain evidence="1">L 60</strain>
    </source>
</reference>
<proteinExistence type="predicted"/>
<dbReference type="Proteomes" id="UP000018747">
    <property type="component" value="Unassembled WGS sequence"/>
</dbReference>
<dbReference type="NCBIfam" id="NF047389">
    <property type="entry name" value="ATPase_Sll1717"/>
    <property type="match status" value="1"/>
</dbReference>